<evidence type="ECO:0000256" key="1">
    <source>
        <dbReference type="ARBA" id="ARBA00001974"/>
    </source>
</evidence>
<comment type="similarity">
    <text evidence="2">Belongs to the DAMOX/DASOX family.</text>
</comment>
<dbReference type="GO" id="GO:0005737">
    <property type="term" value="C:cytoplasm"/>
    <property type="evidence" value="ECO:0007669"/>
    <property type="project" value="TreeGrafter"/>
</dbReference>
<name>A0A543DLA4_9PSEU</name>
<dbReference type="GO" id="GO:0071949">
    <property type="term" value="F:FAD binding"/>
    <property type="evidence" value="ECO:0007669"/>
    <property type="project" value="InterPro"/>
</dbReference>
<evidence type="ECO:0000313" key="12">
    <source>
        <dbReference type="Proteomes" id="UP000315677"/>
    </source>
</evidence>
<protein>
    <recommendedName>
        <fullName evidence="7">D-amino-acid oxidase</fullName>
        <ecNumber evidence="6">1.4.3.3</ecNumber>
    </recommendedName>
</protein>
<comment type="cofactor">
    <cofactor evidence="1">
        <name>FAD</name>
        <dbReference type="ChEBI" id="CHEBI:57692"/>
    </cofactor>
</comment>
<evidence type="ECO:0000256" key="6">
    <source>
        <dbReference type="ARBA" id="ARBA00039101"/>
    </source>
</evidence>
<keyword evidence="12" id="KW-1185">Reference proteome</keyword>
<dbReference type="Pfam" id="PF01266">
    <property type="entry name" value="DAO"/>
    <property type="match status" value="1"/>
</dbReference>
<feature type="domain" description="FAD dependent oxidoreductase" evidence="10">
    <location>
        <begin position="97"/>
        <end position="306"/>
    </location>
</feature>
<gene>
    <name evidence="11" type="ORF">FB558_5873</name>
</gene>
<accession>A0A543DLA4</accession>
<dbReference type="GO" id="GO:0003884">
    <property type="term" value="F:D-amino-acid oxidase activity"/>
    <property type="evidence" value="ECO:0007669"/>
    <property type="project" value="UniProtKB-EC"/>
</dbReference>
<organism evidence="11 12">
    <name type="scientific">Pseudonocardia kunmingensis</name>
    <dbReference type="NCBI Taxonomy" id="630975"/>
    <lineage>
        <taxon>Bacteria</taxon>
        <taxon>Bacillati</taxon>
        <taxon>Actinomycetota</taxon>
        <taxon>Actinomycetes</taxon>
        <taxon>Pseudonocardiales</taxon>
        <taxon>Pseudonocardiaceae</taxon>
        <taxon>Pseudonocardia</taxon>
    </lineage>
</organism>
<dbReference type="SUPFAM" id="SSF54373">
    <property type="entry name" value="FAD-linked reductases, C-terminal domain"/>
    <property type="match status" value="1"/>
</dbReference>
<dbReference type="EMBL" id="VFPA01000003">
    <property type="protein sequence ID" value="TQM10091.1"/>
    <property type="molecule type" value="Genomic_DNA"/>
</dbReference>
<keyword evidence="5" id="KW-0560">Oxidoreductase</keyword>
<keyword evidence="4" id="KW-0274">FAD</keyword>
<evidence type="ECO:0000256" key="7">
    <source>
        <dbReference type="ARBA" id="ARBA00039751"/>
    </source>
</evidence>
<dbReference type="AlphaFoldDB" id="A0A543DLA4"/>
<keyword evidence="3" id="KW-0285">Flavoprotein</keyword>
<feature type="compositionally biased region" description="Polar residues" evidence="9">
    <location>
        <begin position="18"/>
        <end position="30"/>
    </location>
</feature>
<evidence type="ECO:0000256" key="9">
    <source>
        <dbReference type="SAM" id="MobiDB-lite"/>
    </source>
</evidence>
<evidence type="ECO:0000313" key="11">
    <source>
        <dbReference type="EMBL" id="TQM10091.1"/>
    </source>
</evidence>
<dbReference type="InterPro" id="IPR006181">
    <property type="entry name" value="D-amino_acid_oxidase_CS"/>
</dbReference>
<evidence type="ECO:0000256" key="4">
    <source>
        <dbReference type="ARBA" id="ARBA00022827"/>
    </source>
</evidence>
<comment type="caution">
    <text evidence="11">The sequence shown here is derived from an EMBL/GenBank/DDBJ whole genome shotgun (WGS) entry which is preliminary data.</text>
</comment>
<feature type="compositionally biased region" description="Polar residues" evidence="9">
    <location>
        <begin position="1"/>
        <end position="10"/>
    </location>
</feature>
<dbReference type="PANTHER" id="PTHR11530">
    <property type="entry name" value="D-AMINO ACID OXIDASE"/>
    <property type="match status" value="1"/>
</dbReference>
<reference evidence="11 12" key="1">
    <citation type="submission" date="2019-06" db="EMBL/GenBank/DDBJ databases">
        <title>Sequencing the genomes of 1000 actinobacteria strains.</title>
        <authorList>
            <person name="Klenk H.-P."/>
        </authorList>
    </citation>
    <scope>NUCLEOTIDE SEQUENCE [LARGE SCALE GENOMIC DNA]</scope>
    <source>
        <strain evidence="11 12">DSM 45301</strain>
    </source>
</reference>
<dbReference type="InterPro" id="IPR006076">
    <property type="entry name" value="FAD-dep_OxRdtase"/>
</dbReference>
<evidence type="ECO:0000256" key="5">
    <source>
        <dbReference type="ARBA" id="ARBA00023002"/>
    </source>
</evidence>
<evidence type="ECO:0000256" key="8">
    <source>
        <dbReference type="ARBA" id="ARBA00049547"/>
    </source>
</evidence>
<feature type="region of interest" description="Disordered" evidence="9">
    <location>
        <begin position="1"/>
        <end position="33"/>
    </location>
</feature>
<dbReference type="Gene3D" id="3.30.9.10">
    <property type="entry name" value="D-Amino Acid Oxidase, subunit A, domain 2"/>
    <property type="match status" value="1"/>
</dbReference>
<proteinExistence type="inferred from homology"/>
<dbReference type="PROSITE" id="PS00677">
    <property type="entry name" value="DAO"/>
    <property type="match status" value="1"/>
</dbReference>
<dbReference type="Proteomes" id="UP000315677">
    <property type="component" value="Unassembled WGS sequence"/>
</dbReference>
<dbReference type="InterPro" id="IPR023209">
    <property type="entry name" value="DAO"/>
</dbReference>
<dbReference type="SUPFAM" id="SSF51971">
    <property type="entry name" value="Nucleotide-binding domain"/>
    <property type="match status" value="1"/>
</dbReference>
<sequence length="313" mass="33619">MLALPNSASSPAGWRWTPVNTGSRSATSSPPSVPRVLPDIERWLRMCSPTCRSRRQAVGKDILTGLAGESGTGVRLATGIDVSNSDHDPPDWFALIPDVRRCAPDELPPGYRNGHHYTVPLIDMPTHLAYLARRLELAGGDITIGRVDSFGDASRLAPVIINCTGLGARALVDDREVFPIRGQHVVVRNPGLTDFVEVDTGDSLDLIAIYPHGDRVVFGGTADPHVWSRYPDPVATTKILERCSRVEPRLKDVEVLEVRVGLRPTRSAIRLTAELGPAGAVIVHNYGHGGAGVSLSWGCAASVAELVERGVSI</sequence>
<evidence type="ECO:0000259" key="10">
    <source>
        <dbReference type="Pfam" id="PF01266"/>
    </source>
</evidence>
<dbReference type="EC" id="1.4.3.3" evidence="6"/>
<evidence type="ECO:0000256" key="3">
    <source>
        <dbReference type="ARBA" id="ARBA00022630"/>
    </source>
</evidence>
<evidence type="ECO:0000256" key="2">
    <source>
        <dbReference type="ARBA" id="ARBA00006730"/>
    </source>
</evidence>
<dbReference type="GO" id="GO:0019478">
    <property type="term" value="P:D-amino acid catabolic process"/>
    <property type="evidence" value="ECO:0007669"/>
    <property type="project" value="TreeGrafter"/>
</dbReference>
<dbReference type="PANTHER" id="PTHR11530:SF11">
    <property type="entry name" value="D-ASPARTATE OXIDASE"/>
    <property type="match status" value="1"/>
</dbReference>
<comment type="catalytic activity">
    <reaction evidence="8">
        <text>a D-alpha-amino acid + O2 + H2O = a 2-oxocarboxylate + H2O2 + NH4(+)</text>
        <dbReference type="Rhea" id="RHEA:21816"/>
        <dbReference type="ChEBI" id="CHEBI:15377"/>
        <dbReference type="ChEBI" id="CHEBI:15379"/>
        <dbReference type="ChEBI" id="CHEBI:16240"/>
        <dbReference type="ChEBI" id="CHEBI:28938"/>
        <dbReference type="ChEBI" id="CHEBI:35179"/>
        <dbReference type="ChEBI" id="CHEBI:59871"/>
        <dbReference type="EC" id="1.4.3.3"/>
    </reaction>
    <physiologicalReaction direction="left-to-right" evidence="8">
        <dbReference type="Rhea" id="RHEA:21817"/>
    </physiologicalReaction>
</comment>